<dbReference type="PANTHER" id="PTHR28027">
    <property type="entry name" value="TRANSCRIPTIONAL REGULATOR MIT1"/>
    <property type="match status" value="1"/>
</dbReference>
<dbReference type="AlphaFoldDB" id="A0A8H5JE24"/>
<proteinExistence type="inferred from homology"/>
<dbReference type="SUPFAM" id="SSF50044">
    <property type="entry name" value="SH3-domain"/>
    <property type="match status" value="1"/>
</dbReference>
<dbReference type="EMBL" id="JAAOAO010000251">
    <property type="protein sequence ID" value="KAF5553187.1"/>
    <property type="molecule type" value="Genomic_DNA"/>
</dbReference>
<comment type="caution">
    <text evidence="3">The sequence shown here is derived from an EMBL/GenBank/DDBJ whole genome shotgun (WGS) entry which is preliminary data.</text>
</comment>
<evidence type="ECO:0000256" key="2">
    <source>
        <dbReference type="SAM" id="MobiDB-lite"/>
    </source>
</evidence>
<dbReference type="PANTHER" id="PTHR28027:SF2">
    <property type="entry name" value="TRANSCRIPTIONAL REGULATOR MIT1"/>
    <property type="match status" value="1"/>
</dbReference>
<dbReference type="InterPro" id="IPR018608">
    <property type="entry name" value="Gti1/Pac2"/>
</dbReference>
<feature type="compositionally biased region" description="Low complexity" evidence="2">
    <location>
        <begin position="402"/>
        <end position="416"/>
    </location>
</feature>
<keyword evidence="4" id="KW-1185">Reference proteome</keyword>
<feature type="compositionally biased region" description="Low complexity" evidence="2">
    <location>
        <begin position="369"/>
        <end position="381"/>
    </location>
</feature>
<dbReference type="GO" id="GO:0003677">
    <property type="term" value="F:DNA binding"/>
    <property type="evidence" value="ECO:0007669"/>
    <property type="project" value="TreeGrafter"/>
</dbReference>
<dbReference type="Proteomes" id="UP000574317">
    <property type="component" value="Unassembled WGS sequence"/>
</dbReference>
<comment type="similarity">
    <text evidence="1">Belongs to the MIT1/WOR1 family.</text>
</comment>
<dbReference type="Gene3D" id="2.30.30.40">
    <property type="entry name" value="SH3 Domains"/>
    <property type="match status" value="1"/>
</dbReference>
<evidence type="ECO:0000256" key="1">
    <source>
        <dbReference type="ARBA" id="ARBA00008359"/>
    </source>
</evidence>
<evidence type="ECO:0000313" key="3">
    <source>
        <dbReference type="EMBL" id="KAF5553187.1"/>
    </source>
</evidence>
<dbReference type="InterPro" id="IPR036028">
    <property type="entry name" value="SH3-like_dom_sf"/>
</dbReference>
<organism evidence="3 4">
    <name type="scientific">Fusarium napiforme</name>
    <dbReference type="NCBI Taxonomy" id="42672"/>
    <lineage>
        <taxon>Eukaryota</taxon>
        <taxon>Fungi</taxon>
        <taxon>Dikarya</taxon>
        <taxon>Ascomycota</taxon>
        <taxon>Pezizomycotina</taxon>
        <taxon>Sordariomycetes</taxon>
        <taxon>Hypocreomycetidae</taxon>
        <taxon>Hypocreales</taxon>
        <taxon>Nectriaceae</taxon>
        <taxon>Fusarium</taxon>
        <taxon>Fusarium fujikuroi species complex</taxon>
    </lineage>
</organism>
<dbReference type="Pfam" id="PF09729">
    <property type="entry name" value="Gti1_Pac2"/>
    <property type="match status" value="1"/>
</dbReference>
<accession>A0A8H5JE24</accession>
<name>A0A8H5JE24_9HYPO</name>
<protein>
    <submittedName>
        <fullName evidence="3">Uncharacterized protein</fullName>
    </submittedName>
</protein>
<feature type="compositionally biased region" description="Basic and acidic residues" evidence="2">
    <location>
        <begin position="417"/>
        <end position="446"/>
    </location>
</feature>
<gene>
    <name evidence="3" type="ORF">FNAPI_6792</name>
</gene>
<feature type="region of interest" description="Disordered" evidence="2">
    <location>
        <begin position="344"/>
        <end position="463"/>
    </location>
</feature>
<reference evidence="3 4" key="1">
    <citation type="submission" date="2020-05" db="EMBL/GenBank/DDBJ databases">
        <title>Identification and distribution of gene clusters putatively required for synthesis of sphingolipid metabolism inhibitors in phylogenetically diverse species of the filamentous fungus Fusarium.</title>
        <authorList>
            <person name="Kim H.-S."/>
            <person name="Busman M."/>
            <person name="Brown D.W."/>
            <person name="Divon H."/>
            <person name="Uhlig S."/>
            <person name="Proctor R.H."/>
        </authorList>
    </citation>
    <scope>NUCLEOTIDE SEQUENCE [LARGE SCALE GENOMIC DNA]</scope>
    <source>
        <strain evidence="3 4">NRRL 25196</strain>
    </source>
</reference>
<evidence type="ECO:0000313" key="4">
    <source>
        <dbReference type="Proteomes" id="UP000574317"/>
    </source>
</evidence>
<sequence>MEPTALGFIRNAVDALLVLEACLQGRFLYMSRPLRAEEAQSAVQDGAIFVYEVDSSGIHEWSDHRQWHDEFVLGDFRVSCEADLDSAHLAGRLIRQSITLYWNGMEHHVISYFQMLTLRRVVTRGTGPPQSLGQLQIRDGLVEMQLHLRYSVAYSPCLFLAPFFVRKIYPFEPPAPASFENLLAFDKGELGLVHHVESSGWTECSLLKCGTVGWMPLNYCNVFEPKPLRPLLQAVIKLSEALRLHPDVPIDGRDIDAIVHGVSSIMNLGYRLDVDCPQIGAWKILHPTSICVHNLVLVLQKQVGTMLEGTPIQGKKDSTHRAGIVSIAFKIVIKADTFLSTVKKLHKSRPCRDSTDTETPSTVDDESQTSSTTTAVDASDSGPDSPLAKGPDKHEHVAYIAPTSPQRSPERQSSPEAQERQDHHTDLQDSDSKAQLEQQPLHRSDDILLQPLGHRTSIQDLSS</sequence>